<dbReference type="InterPro" id="IPR036095">
    <property type="entry name" value="PTS_EIIB-like_sf"/>
</dbReference>
<evidence type="ECO:0000256" key="5">
    <source>
        <dbReference type="ARBA" id="ARBA00022683"/>
    </source>
</evidence>
<dbReference type="InterPro" id="IPR051819">
    <property type="entry name" value="PTS_sugar-specific_EIIB"/>
</dbReference>
<reference evidence="9 10" key="1">
    <citation type="submission" date="2023-10" db="EMBL/GenBank/DDBJ databases">
        <title>Virgibacillus soli CC-YMP-6 genome.</title>
        <authorList>
            <person name="Miliotis G."/>
            <person name="Sengupta P."/>
            <person name="Hameed A."/>
            <person name="Chuvochina M."/>
            <person name="Mcdonagh F."/>
            <person name="Simpson A.C."/>
            <person name="Singh N.K."/>
            <person name="Rekha P.D."/>
            <person name="Raman K."/>
            <person name="Hugenholtz P."/>
            <person name="Venkateswaran K."/>
        </authorList>
    </citation>
    <scope>NUCLEOTIDE SEQUENCE [LARGE SCALE GENOMIC DNA]</scope>
    <source>
        <strain evidence="9 10">CC-YMP-6</strain>
    </source>
</reference>
<organism evidence="9 10">
    <name type="scientific">Paracerasibacillus soli</name>
    <dbReference type="NCBI Taxonomy" id="480284"/>
    <lineage>
        <taxon>Bacteria</taxon>
        <taxon>Bacillati</taxon>
        <taxon>Bacillota</taxon>
        <taxon>Bacilli</taxon>
        <taxon>Bacillales</taxon>
        <taxon>Bacillaceae</taxon>
        <taxon>Paracerasibacillus</taxon>
    </lineage>
</organism>
<evidence type="ECO:0000313" key="10">
    <source>
        <dbReference type="Proteomes" id="UP001275315"/>
    </source>
</evidence>
<dbReference type="PROSITE" id="PS51100">
    <property type="entry name" value="PTS_EIIB_TYPE_3"/>
    <property type="match status" value="1"/>
</dbReference>
<keyword evidence="4" id="KW-0808">Transferase</keyword>
<protein>
    <submittedName>
        <fullName evidence="9">PTS sugar transporter subunit IIB</fullName>
    </submittedName>
</protein>
<proteinExistence type="predicted"/>
<keyword evidence="1" id="KW-0813">Transport</keyword>
<dbReference type="PANTHER" id="PTHR34581:SF2">
    <property type="entry name" value="PTS SYSTEM N,N'-DIACETYLCHITOBIOSE-SPECIFIC EIIB COMPONENT"/>
    <property type="match status" value="1"/>
</dbReference>
<dbReference type="Proteomes" id="UP001275315">
    <property type="component" value="Unassembled WGS sequence"/>
</dbReference>
<evidence type="ECO:0000256" key="1">
    <source>
        <dbReference type="ARBA" id="ARBA00022448"/>
    </source>
</evidence>
<dbReference type="SUPFAM" id="SSF52794">
    <property type="entry name" value="PTS system IIB component-like"/>
    <property type="match status" value="1"/>
</dbReference>
<evidence type="ECO:0000256" key="6">
    <source>
        <dbReference type="ARBA" id="ARBA00022777"/>
    </source>
</evidence>
<dbReference type="CDD" id="cd05564">
    <property type="entry name" value="PTS_IIB_chitobiose_lichenan"/>
    <property type="match status" value="1"/>
</dbReference>
<comment type="caution">
    <text evidence="9">The sequence shown here is derived from an EMBL/GenBank/DDBJ whole genome shotgun (WGS) entry which is preliminary data.</text>
</comment>
<dbReference type="Gene3D" id="3.40.50.2300">
    <property type="match status" value="1"/>
</dbReference>
<dbReference type="PANTHER" id="PTHR34581">
    <property type="entry name" value="PTS SYSTEM N,N'-DIACETYLCHITOBIOSE-SPECIFIC EIIB COMPONENT"/>
    <property type="match status" value="1"/>
</dbReference>
<evidence type="ECO:0000259" key="8">
    <source>
        <dbReference type="PROSITE" id="PS51100"/>
    </source>
</evidence>
<dbReference type="InterPro" id="IPR013012">
    <property type="entry name" value="PTS_EIIB_3"/>
</dbReference>
<feature type="domain" description="PTS EIIB type-3" evidence="8">
    <location>
        <begin position="1"/>
        <end position="101"/>
    </location>
</feature>
<evidence type="ECO:0000313" key="9">
    <source>
        <dbReference type="EMBL" id="MDY0410227.1"/>
    </source>
</evidence>
<dbReference type="InterPro" id="IPR003501">
    <property type="entry name" value="PTS_EIIB_2/3"/>
</dbReference>
<sequence length="101" mass="11109">MMKILLVCSAGMSTSLLVSKMRKAAEEKQLTAEIDAVGESQLKNHLEDLDVVLIGPQVRYLESKIRKLVEPKGIKVDVIDSIAYGMIQGDKVLEQAINLAK</sequence>
<evidence type="ECO:0000256" key="7">
    <source>
        <dbReference type="PROSITE-ProRule" id="PRU00423"/>
    </source>
</evidence>
<dbReference type="NCBIfam" id="TIGR00853">
    <property type="entry name" value="pts-lac"/>
    <property type="match status" value="1"/>
</dbReference>
<evidence type="ECO:0000256" key="2">
    <source>
        <dbReference type="ARBA" id="ARBA00022553"/>
    </source>
</evidence>
<keyword evidence="3 9" id="KW-0762">Sugar transport</keyword>
<keyword evidence="2" id="KW-0597">Phosphoprotein</keyword>
<gene>
    <name evidence="9" type="ORF">RWD45_18825</name>
</gene>
<keyword evidence="10" id="KW-1185">Reference proteome</keyword>
<dbReference type="Pfam" id="PF02302">
    <property type="entry name" value="PTS_IIB"/>
    <property type="match status" value="1"/>
</dbReference>
<evidence type="ECO:0000256" key="4">
    <source>
        <dbReference type="ARBA" id="ARBA00022679"/>
    </source>
</evidence>
<accession>A0ABU5CV25</accession>
<dbReference type="EMBL" id="JAWDIQ010000003">
    <property type="protein sequence ID" value="MDY0410227.1"/>
    <property type="molecule type" value="Genomic_DNA"/>
</dbReference>
<feature type="modified residue" description="Phosphocysteine; by EIIA" evidence="7">
    <location>
        <position position="8"/>
    </location>
</feature>
<dbReference type="RefSeq" id="WP_320381541.1">
    <property type="nucleotide sequence ID" value="NZ_JAWDIQ010000003.1"/>
</dbReference>
<keyword evidence="6" id="KW-0418">Kinase</keyword>
<keyword evidence="5" id="KW-0598">Phosphotransferase system</keyword>
<evidence type="ECO:0000256" key="3">
    <source>
        <dbReference type="ARBA" id="ARBA00022597"/>
    </source>
</evidence>
<name>A0ABU5CV25_9BACI</name>